<comment type="caution">
    <text evidence="2">The sequence shown here is derived from an EMBL/GenBank/DDBJ whole genome shotgun (WGS) entry which is preliminary data.</text>
</comment>
<proteinExistence type="predicted"/>
<dbReference type="GO" id="GO:0000166">
    <property type="term" value="F:nucleotide binding"/>
    <property type="evidence" value="ECO:0007669"/>
    <property type="project" value="InterPro"/>
</dbReference>
<dbReference type="GO" id="GO:0005737">
    <property type="term" value="C:cytoplasm"/>
    <property type="evidence" value="ECO:0007669"/>
    <property type="project" value="InterPro"/>
</dbReference>
<evidence type="ECO:0000313" key="2">
    <source>
        <dbReference type="EMBL" id="OOS25478.1"/>
    </source>
</evidence>
<dbReference type="GO" id="GO:0000287">
    <property type="term" value="F:magnesium ion binding"/>
    <property type="evidence" value="ECO:0007669"/>
    <property type="project" value="InterPro"/>
</dbReference>
<protein>
    <submittedName>
        <fullName evidence="2">5'-nucleotidase</fullName>
    </submittedName>
</protein>
<dbReference type="RefSeq" id="WP_078253233.1">
    <property type="nucleotide sequence ID" value="NZ_MUYU01000006.1"/>
</dbReference>
<dbReference type="Proteomes" id="UP000189800">
    <property type="component" value="Unassembled WGS sequence"/>
</dbReference>
<dbReference type="EMBL" id="MUYU01000006">
    <property type="protein sequence ID" value="OOS25478.1"/>
    <property type="molecule type" value="Genomic_DNA"/>
</dbReference>
<dbReference type="STRING" id="470453.B0680_01195"/>
<organism evidence="2 3">
    <name type="scientific">Moraxella pluranimalium</name>
    <dbReference type="NCBI Taxonomy" id="470453"/>
    <lineage>
        <taxon>Bacteria</taxon>
        <taxon>Pseudomonadati</taxon>
        <taxon>Pseudomonadota</taxon>
        <taxon>Gammaproteobacteria</taxon>
        <taxon>Moraxellales</taxon>
        <taxon>Moraxellaceae</taxon>
        <taxon>Moraxella</taxon>
    </lineage>
</organism>
<feature type="region of interest" description="Disordered" evidence="1">
    <location>
        <begin position="335"/>
        <end position="358"/>
    </location>
</feature>
<evidence type="ECO:0000313" key="3">
    <source>
        <dbReference type="Proteomes" id="UP000189800"/>
    </source>
</evidence>
<dbReference type="GO" id="GO:0009117">
    <property type="term" value="P:nucleotide metabolic process"/>
    <property type="evidence" value="ECO:0007669"/>
    <property type="project" value="InterPro"/>
</dbReference>
<dbReference type="PANTHER" id="PTHR31367">
    <property type="entry name" value="CYTOSOLIC 5'-NUCLEOTIDASE 1 FAMILY MEMBER"/>
    <property type="match status" value="1"/>
</dbReference>
<feature type="compositionally biased region" description="Basic and acidic residues" evidence="1">
    <location>
        <begin position="335"/>
        <end position="349"/>
    </location>
</feature>
<name>A0A1T0CSX0_9GAMM</name>
<evidence type="ECO:0000256" key="1">
    <source>
        <dbReference type="SAM" id="MobiDB-lite"/>
    </source>
</evidence>
<dbReference type="Pfam" id="PF06189">
    <property type="entry name" value="5-nucleotidase"/>
    <property type="match status" value="1"/>
</dbReference>
<accession>A0A1T0CSX0</accession>
<dbReference type="GO" id="GO:0008253">
    <property type="term" value="F:5'-nucleotidase activity"/>
    <property type="evidence" value="ECO:0007669"/>
    <property type="project" value="InterPro"/>
</dbReference>
<dbReference type="OrthoDB" id="9778569at2"/>
<dbReference type="AlphaFoldDB" id="A0A1T0CSX0"/>
<keyword evidence="3" id="KW-1185">Reference proteome</keyword>
<reference evidence="2 3" key="1">
    <citation type="submission" date="2017-02" db="EMBL/GenBank/DDBJ databases">
        <title>Draft genome sequence of Moraxella pluranimalium CCUG 54913T type strain.</title>
        <authorList>
            <person name="Salva-Serra F."/>
            <person name="Engstrom-Jakobsson H."/>
            <person name="Thorell K."/>
            <person name="Jaen-Luchoro D."/>
            <person name="Gonzales-Siles L."/>
            <person name="Karlsson R."/>
            <person name="Yazdan S."/>
            <person name="Boulund F."/>
            <person name="Johnning A."/>
            <person name="Engstrand L."/>
            <person name="Kristiansson E."/>
            <person name="Moore E."/>
        </authorList>
    </citation>
    <scope>NUCLEOTIDE SEQUENCE [LARGE SCALE GENOMIC DNA]</scope>
    <source>
        <strain evidence="2 3">CCUG 54913</strain>
    </source>
</reference>
<dbReference type="InterPro" id="IPR010394">
    <property type="entry name" value="5-nucleotidase"/>
</dbReference>
<gene>
    <name evidence="2" type="ORF">B0680_01195</name>
</gene>
<dbReference type="PANTHER" id="PTHR31367:SF5">
    <property type="entry name" value="CYTOSOLIC 5'-NUCLEOTIDASE 1A"/>
    <property type="match status" value="1"/>
</dbReference>
<sequence length="358" mass="39074">MAVDFSETLIVAISATALFDLADNEAKLADFIATDKDSAARNFQNYLQKHENEILQKGSGYPLIEALLNLNQFQENQDYEVESPYVEVVIVSKSSPDMGIQVLNSIRAYGLGITRSAFISGDSVASYIKDFNVDLFLTTNREDAQAVVDAGVCACAVLDTTPVKVHELDSEQLRIAFDGDAVLFDDAGELVFQQEGLQAFHHHESTKADLPIGKGPYADFLIKLSKLQAKLPNQSTDAPHNPIRIALVTARNAPADLRAIKTLREWGVVVDVAFFLGGLDKTGVLKTFAPHIFFDDSIKHINAARSVVPSALVPYHSESLLNGFGQATRATHDTLTRVKESKATKEPKSSHAKKSKSS</sequence>